<accession>A0A5N6N4S2</accession>
<gene>
    <name evidence="1" type="ORF">E3N88_24954</name>
</gene>
<evidence type="ECO:0000313" key="1">
    <source>
        <dbReference type="EMBL" id="KAD4384786.1"/>
    </source>
</evidence>
<dbReference type="AlphaFoldDB" id="A0A5N6N4S2"/>
<dbReference type="EMBL" id="SZYD01000013">
    <property type="protein sequence ID" value="KAD4384786.1"/>
    <property type="molecule type" value="Genomic_DNA"/>
</dbReference>
<reference evidence="1 2" key="1">
    <citation type="submission" date="2019-05" db="EMBL/GenBank/DDBJ databases">
        <title>Mikania micrantha, genome provides insights into the molecular mechanism of rapid growth.</title>
        <authorList>
            <person name="Liu B."/>
        </authorList>
    </citation>
    <scope>NUCLEOTIDE SEQUENCE [LARGE SCALE GENOMIC DNA]</scope>
    <source>
        <strain evidence="1">NLD-2019</strain>
        <tissue evidence="1">Leaf</tissue>
    </source>
</reference>
<name>A0A5N6N4S2_9ASTR</name>
<keyword evidence="2" id="KW-1185">Reference proteome</keyword>
<organism evidence="1 2">
    <name type="scientific">Mikania micrantha</name>
    <name type="common">bitter vine</name>
    <dbReference type="NCBI Taxonomy" id="192012"/>
    <lineage>
        <taxon>Eukaryota</taxon>
        <taxon>Viridiplantae</taxon>
        <taxon>Streptophyta</taxon>
        <taxon>Embryophyta</taxon>
        <taxon>Tracheophyta</taxon>
        <taxon>Spermatophyta</taxon>
        <taxon>Magnoliopsida</taxon>
        <taxon>eudicotyledons</taxon>
        <taxon>Gunneridae</taxon>
        <taxon>Pentapetalae</taxon>
        <taxon>asterids</taxon>
        <taxon>campanulids</taxon>
        <taxon>Asterales</taxon>
        <taxon>Asteraceae</taxon>
        <taxon>Asteroideae</taxon>
        <taxon>Heliantheae alliance</taxon>
        <taxon>Eupatorieae</taxon>
        <taxon>Mikania</taxon>
    </lineage>
</organism>
<protein>
    <submittedName>
        <fullName evidence="1">Uncharacterized protein</fullName>
    </submittedName>
</protein>
<sequence length="92" mass="9590">MLTRPIFLFPPSTTPRVEALFCQEQTEGGGVLLSRATGGCSTVAAEGSGGVLLSRATAGRTVVGGHQAMVRGPSSGRDFELRKIDVRVGETE</sequence>
<dbReference type="Proteomes" id="UP000326396">
    <property type="component" value="Linkage Group LG3"/>
</dbReference>
<comment type="caution">
    <text evidence="1">The sequence shown here is derived from an EMBL/GenBank/DDBJ whole genome shotgun (WGS) entry which is preliminary data.</text>
</comment>
<proteinExistence type="predicted"/>
<evidence type="ECO:0000313" key="2">
    <source>
        <dbReference type="Proteomes" id="UP000326396"/>
    </source>
</evidence>